<gene>
    <name evidence="10" type="ORF">H9895_08450</name>
</gene>
<dbReference type="InterPro" id="IPR003593">
    <property type="entry name" value="AAA+_ATPase"/>
</dbReference>
<dbReference type="EMBL" id="DXHX01000123">
    <property type="protein sequence ID" value="HIV75090.1"/>
    <property type="molecule type" value="Genomic_DNA"/>
</dbReference>
<dbReference type="Pfam" id="PF00005">
    <property type="entry name" value="ABC_tran"/>
    <property type="match status" value="1"/>
</dbReference>
<evidence type="ECO:0000256" key="7">
    <source>
        <dbReference type="ARBA" id="ARBA00022970"/>
    </source>
</evidence>
<dbReference type="SMART" id="SM00382">
    <property type="entry name" value="AAA"/>
    <property type="match status" value="1"/>
</dbReference>
<name>A0A9D1PME0_9BACI</name>
<dbReference type="InterPro" id="IPR045865">
    <property type="entry name" value="ACT-like_dom_sf"/>
</dbReference>
<organism evidence="10 11">
    <name type="scientific">Candidatus Pseudogracilibacillus intestinigallinarum</name>
    <dbReference type="NCBI Taxonomy" id="2838742"/>
    <lineage>
        <taxon>Bacteria</taxon>
        <taxon>Bacillati</taxon>
        <taxon>Bacillota</taxon>
        <taxon>Bacilli</taxon>
        <taxon>Bacillales</taxon>
        <taxon>Bacillaceae</taxon>
        <taxon>Pseudogracilibacillus</taxon>
    </lineage>
</organism>
<dbReference type="Gene3D" id="3.40.50.300">
    <property type="entry name" value="P-loop containing nucleotide triphosphate hydrolases"/>
    <property type="match status" value="1"/>
</dbReference>
<evidence type="ECO:0000256" key="2">
    <source>
        <dbReference type="ARBA" id="ARBA00022448"/>
    </source>
</evidence>
<evidence type="ECO:0000256" key="8">
    <source>
        <dbReference type="ARBA" id="ARBA00023136"/>
    </source>
</evidence>
<dbReference type="InterPro" id="IPR003439">
    <property type="entry name" value="ABC_transporter-like_ATP-bd"/>
</dbReference>
<keyword evidence="4" id="KW-0547">Nucleotide-binding</keyword>
<dbReference type="GO" id="GO:0006865">
    <property type="term" value="P:amino acid transport"/>
    <property type="evidence" value="ECO:0007669"/>
    <property type="project" value="UniProtKB-KW"/>
</dbReference>
<evidence type="ECO:0000259" key="9">
    <source>
        <dbReference type="PROSITE" id="PS50893"/>
    </source>
</evidence>
<dbReference type="PANTHER" id="PTHR43166">
    <property type="entry name" value="AMINO ACID IMPORT ATP-BINDING PROTEIN"/>
    <property type="match status" value="1"/>
</dbReference>
<dbReference type="InterPro" id="IPR027417">
    <property type="entry name" value="P-loop_NTPase"/>
</dbReference>
<keyword evidence="2" id="KW-0813">Transport</keyword>
<dbReference type="GO" id="GO:0005524">
    <property type="term" value="F:ATP binding"/>
    <property type="evidence" value="ECO:0007669"/>
    <property type="project" value="UniProtKB-KW"/>
</dbReference>
<dbReference type="Pfam" id="PF09383">
    <property type="entry name" value="NIL"/>
    <property type="match status" value="1"/>
</dbReference>
<dbReference type="InterPro" id="IPR018449">
    <property type="entry name" value="NIL_domain"/>
</dbReference>
<evidence type="ECO:0000313" key="10">
    <source>
        <dbReference type="EMBL" id="HIV75090.1"/>
    </source>
</evidence>
<dbReference type="FunFam" id="3.40.50.300:FF:000056">
    <property type="entry name" value="Cell division ATP-binding protein FtsE"/>
    <property type="match status" value="1"/>
</dbReference>
<dbReference type="SUPFAM" id="SSF55021">
    <property type="entry name" value="ACT-like"/>
    <property type="match status" value="1"/>
</dbReference>
<dbReference type="SUPFAM" id="SSF52540">
    <property type="entry name" value="P-loop containing nucleoside triphosphate hydrolases"/>
    <property type="match status" value="1"/>
</dbReference>
<sequence length="340" mass="38321">MIKLENVSKVFKVKDKEIKALHNISLHINKGDIFGVIGLSGAGKSTLIRTINFLERPTSGKVLVEGKALHSLKKQQLRQARKNIGMIFQHFNLLQTKTIFQNVAIPLILEKKKKQAIHDRVMELLTFVGLEDKANDYPSQLSGGQKQRVGIARALATNPSILLCDEATSALDPQTTDSVLDLLEKINETYNITIVMIAHDMNIIKKICHRVAVMEDGQIIETGDVIDVFKEPKHSSTERFVETVVHRKIPSSIYTIMEKKKDGIFIQIPFTNDRTSTLVSTLSKEFHLDVDIVYASMDEIKDDQVGFMVLHLLGTENDTQNGLQYIKSNNLAYEEVKRNV</sequence>
<feature type="domain" description="ABC transporter" evidence="9">
    <location>
        <begin position="2"/>
        <end position="241"/>
    </location>
</feature>
<evidence type="ECO:0000256" key="3">
    <source>
        <dbReference type="ARBA" id="ARBA00022475"/>
    </source>
</evidence>
<proteinExistence type="inferred from homology"/>
<dbReference type="SMART" id="SM00930">
    <property type="entry name" value="NIL"/>
    <property type="match status" value="1"/>
</dbReference>
<comment type="caution">
    <text evidence="10">The sequence shown here is derived from an EMBL/GenBank/DDBJ whole genome shotgun (WGS) entry which is preliminary data.</text>
</comment>
<dbReference type="InterPro" id="IPR050086">
    <property type="entry name" value="MetN_ABC_transporter-like"/>
</dbReference>
<evidence type="ECO:0000256" key="5">
    <source>
        <dbReference type="ARBA" id="ARBA00022840"/>
    </source>
</evidence>
<dbReference type="AlphaFoldDB" id="A0A9D1PME0"/>
<evidence type="ECO:0000256" key="4">
    <source>
        <dbReference type="ARBA" id="ARBA00022741"/>
    </source>
</evidence>
<evidence type="ECO:0000256" key="1">
    <source>
        <dbReference type="ARBA" id="ARBA00005417"/>
    </source>
</evidence>
<dbReference type="GO" id="GO:0005886">
    <property type="term" value="C:plasma membrane"/>
    <property type="evidence" value="ECO:0007669"/>
    <property type="project" value="UniProtKB-ARBA"/>
</dbReference>
<dbReference type="PANTHER" id="PTHR43166:SF30">
    <property type="entry name" value="METHIONINE IMPORT ATP-BINDING PROTEIN METN"/>
    <property type="match status" value="1"/>
</dbReference>
<dbReference type="GO" id="GO:0016887">
    <property type="term" value="F:ATP hydrolysis activity"/>
    <property type="evidence" value="ECO:0007669"/>
    <property type="project" value="InterPro"/>
</dbReference>
<keyword evidence="6" id="KW-1278">Translocase</keyword>
<comment type="similarity">
    <text evidence="1">Belongs to the ABC transporter superfamily.</text>
</comment>
<dbReference type="Gene3D" id="3.30.70.260">
    <property type="match status" value="1"/>
</dbReference>
<reference evidence="10" key="1">
    <citation type="journal article" date="2021" name="PeerJ">
        <title>Extensive microbial diversity within the chicken gut microbiome revealed by metagenomics and culture.</title>
        <authorList>
            <person name="Gilroy R."/>
            <person name="Ravi A."/>
            <person name="Getino M."/>
            <person name="Pursley I."/>
            <person name="Horton D.L."/>
            <person name="Alikhan N.F."/>
            <person name="Baker D."/>
            <person name="Gharbi K."/>
            <person name="Hall N."/>
            <person name="Watson M."/>
            <person name="Adriaenssens E.M."/>
            <person name="Foster-Nyarko E."/>
            <person name="Jarju S."/>
            <person name="Secka A."/>
            <person name="Antonio M."/>
            <person name="Oren A."/>
            <person name="Chaudhuri R.R."/>
            <person name="La Ragione R."/>
            <person name="Hildebrand F."/>
            <person name="Pallen M.J."/>
        </authorList>
    </citation>
    <scope>NUCLEOTIDE SEQUENCE</scope>
    <source>
        <strain evidence="10">CHK169-2315</strain>
    </source>
</reference>
<dbReference type="InterPro" id="IPR017871">
    <property type="entry name" value="ABC_transporter-like_CS"/>
</dbReference>
<keyword evidence="5 10" id="KW-0067">ATP-binding</keyword>
<accession>A0A9D1PME0</accession>
<dbReference type="InterPro" id="IPR041701">
    <property type="entry name" value="MetN_ABC"/>
</dbReference>
<dbReference type="PROSITE" id="PS50893">
    <property type="entry name" value="ABC_TRANSPORTER_2"/>
    <property type="match status" value="1"/>
</dbReference>
<protein>
    <submittedName>
        <fullName evidence="10">ATP-binding cassette domain-containing protein</fullName>
    </submittedName>
</protein>
<dbReference type="CDD" id="cd03258">
    <property type="entry name" value="ABC_MetN_methionine_transporter"/>
    <property type="match status" value="1"/>
</dbReference>
<dbReference type="Proteomes" id="UP000823937">
    <property type="component" value="Unassembled WGS sequence"/>
</dbReference>
<dbReference type="PROSITE" id="PS00211">
    <property type="entry name" value="ABC_TRANSPORTER_1"/>
    <property type="match status" value="1"/>
</dbReference>
<evidence type="ECO:0000256" key="6">
    <source>
        <dbReference type="ARBA" id="ARBA00022967"/>
    </source>
</evidence>
<keyword evidence="7" id="KW-0029">Amino-acid transport</keyword>
<evidence type="ECO:0000313" key="11">
    <source>
        <dbReference type="Proteomes" id="UP000823937"/>
    </source>
</evidence>
<reference evidence="10" key="2">
    <citation type="submission" date="2021-04" db="EMBL/GenBank/DDBJ databases">
        <authorList>
            <person name="Gilroy R."/>
        </authorList>
    </citation>
    <scope>NUCLEOTIDE SEQUENCE</scope>
    <source>
        <strain evidence="10">CHK169-2315</strain>
    </source>
</reference>
<keyword evidence="3" id="KW-1003">Cell membrane</keyword>
<keyword evidence="8" id="KW-0472">Membrane</keyword>